<reference evidence="1 2" key="1">
    <citation type="submission" date="2024-07" db="EMBL/GenBank/DDBJ databases">
        <authorList>
            <person name="Wang L."/>
        </authorList>
    </citation>
    <scope>NUCLEOTIDE SEQUENCE [LARGE SCALE GENOMIC DNA]</scope>
    <source>
        <strain evidence="1 2">WL359</strain>
    </source>
</reference>
<name>A0ABV3NTZ8_9ENTR</name>
<dbReference type="EMBL" id="JBFMVT010000002">
    <property type="protein sequence ID" value="MEW7312998.1"/>
    <property type="molecule type" value="Genomic_DNA"/>
</dbReference>
<keyword evidence="2" id="KW-1185">Reference proteome</keyword>
<evidence type="ECO:0000313" key="2">
    <source>
        <dbReference type="Proteomes" id="UP001555342"/>
    </source>
</evidence>
<dbReference type="RefSeq" id="WP_367595156.1">
    <property type="nucleotide sequence ID" value="NZ_JBFMVT010000002.1"/>
</dbReference>
<evidence type="ECO:0000313" key="1">
    <source>
        <dbReference type="EMBL" id="MEW7312998.1"/>
    </source>
</evidence>
<accession>A0ABV3NTZ8</accession>
<sequence length="300" mass="34542">MGTLTKQIYRYTHPRSMRHNENLWPFVKIQRDKNNAISHLNYRGENVPLVDLTSLKENFKGEVLLTATGPSIKKIDFSTVPSMPTVGVNGAWHLNSDLDFKFYIIVDMIFVDNKPDIIEEIIKKEDLVLFTTMHGIVRIIDKFTLNKVKCKLAVIEDKCYPIYEKKISNADIYNNFNTHKGIIFSKENINIAFNHDIRNGIFDAGTVIYWSLQILSYLGFKKIYVVGLDMTNFSTPRFYETKNDMLPSFLAEKLQEIIIPAFSLASLELKKDGVDVVNLSLESAIPSHIFPKMDYRDAFK</sequence>
<gene>
    <name evidence="1" type="ORF">AB1E22_09795</name>
</gene>
<dbReference type="Proteomes" id="UP001555342">
    <property type="component" value="Unassembled WGS sequence"/>
</dbReference>
<protein>
    <submittedName>
        <fullName evidence="1">Sugar glycosyltransferase</fullName>
    </submittedName>
</protein>
<dbReference type="Gene3D" id="3.90.1480.10">
    <property type="entry name" value="Alpha-2,3-sialyltransferase"/>
    <property type="match status" value="1"/>
</dbReference>
<comment type="caution">
    <text evidence="1">The sequence shown here is derived from an EMBL/GenBank/DDBJ whole genome shotgun (WGS) entry which is preliminary data.</text>
</comment>
<proteinExistence type="predicted"/>
<organism evidence="1 2">
    <name type="scientific">Buttiauxella gaviniae</name>
    <dbReference type="NCBI Taxonomy" id="82990"/>
    <lineage>
        <taxon>Bacteria</taxon>
        <taxon>Pseudomonadati</taxon>
        <taxon>Pseudomonadota</taxon>
        <taxon>Gammaproteobacteria</taxon>
        <taxon>Enterobacterales</taxon>
        <taxon>Enterobacteriaceae</taxon>
        <taxon>Buttiauxella</taxon>
    </lineage>
</organism>